<comment type="caution">
    <text evidence="3">The sequence shown here is derived from an EMBL/GenBank/DDBJ whole genome shotgun (WGS) entry which is preliminary data.</text>
</comment>
<evidence type="ECO:0000313" key="3">
    <source>
        <dbReference type="EMBL" id="OGZ65218.1"/>
    </source>
</evidence>
<organism evidence="3 4">
    <name type="scientific">Candidatus Staskawiczbacteria bacterium RIFCSPHIGHO2_01_FULL_36_16</name>
    <dbReference type="NCBI Taxonomy" id="1802200"/>
    <lineage>
        <taxon>Bacteria</taxon>
        <taxon>Candidatus Staskawicziibacteriota</taxon>
    </lineage>
</organism>
<dbReference type="Proteomes" id="UP000177190">
    <property type="component" value="Unassembled WGS sequence"/>
</dbReference>
<dbReference type="Gene3D" id="3.90.226.10">
    <property type="entry name" value="2-enoyl-CoA Hydratase, Chain A, domain 1"/>
    <property type="match status" value="1"/>
</dbReference>
<dbReference type="STRING" id="1802200.A2812_02870"/>
<dbReference type="GO" id="GO:0004252">
    <property type="term" value="F:serine-type endopeptidase activity"/>
    <property type="evidence" value="ECO:0007669"/>
    <property type="project" value="InterPro"/>
</dbReference>
<dbReference type="InterPro" id="IPR029045">
    <property type="entry name" value="ClpP/crotonase-like_dom_sf"/>
</dbReference>
<proteinExistence type="inferred from homology"/>
<dbReference type="SUPFAM" id="SSF52096">
    <property type="entry name" value="ClpP/crotonase"/>
    <property type="match status" value="1"/>
</dbReference>
<dbReference type="EMBL" id="MHOM01000010">
    <property type="protein sequence ID" value="OGZ65218.1"/>
    <property type="molecule type" value="Genomic_DNA"/>
</dbReference>
<dbReference type="PANTHER" id="PTHR10381">
    <property type="entry name" value="ATP-DEPENDENT CLP PROTEASE PROTEOLYTIC SUBUNIT"/>
    <property type="match status" value="1"/>
</dbReference>
<accession>A0A1G2HTL7</accession>
<protein>
    <recommendedName>
        <fullName evidence="2">ATP-dependent Clp protease proteolytic subunit</fullName>
    </recommendedName>
</protein>
<dbReference type="GO" id="GO:0006515">
    <property type="term" value="P:protein quality control for misfolded or incompletely synthesized proteins"/>
    <property type="evidence" value="ECO:0007669"/>
    <property type="project" value="TreeGrafter"/>
</dbReference>
<dbReference type="GO" id="GO:0051117">
    <property type="term" value="F:ATPase binding"/>
    <property type="evidence" value="ECO:0007669"/>
    <property type="project" value="TreeGrafter"/>
</dbReference>
<dbReference type="Pfam" id="PF00574">
    <property type="entry name" value="CLP_protease"/>
    <property type="match status" value="1"/>
</dbReference>
<comment type="similarity">
    <text evidence="1 2">Belongs to the peptidase S14 family.</text>
</comment>
<evidence type="ECO:0000256" key="1">
    <source>
        <dbReference type="ARBA" id="ARBA00007039"/>
    </source>
</evidence>
<dbReference type="PANTHER" id="PTHR10381:SF11">
    <property type="entry name" value="ATP-DEPENDENT CLP PROTEASE PROTEOLYTIC SUBUNIT, MITOCHONDRIAL"/>
    <property type="match status" value="1"/>
</dbReference>
<dbReference type="GO" id="GO:0009368">
    <property type="term" value="C:endopeptidase Clp complex"/>
    <property type="evidence" value="ECO:0007669"/>
    <property type="project" value="TreeGrafter"/>
</dbReference>
<dbReference type="GO" id="GO:0004176">
    <property type="term" value="F:ATP-dependent peptidase activity"/>
    <property type="evidence" value="ECO:0007669"/>
    <property type="project" value="InterPro"/>
</dbReference>
<dbReference type="InterPro" id="IPR023562">
    <property type="entry name" value="ClpP/TepA"/>
</dbReference>
<dbReference type="InterPro" id="IPR001907">
    <property type="entry name" value="ClpP"/>
</dbReference>
<dbReference type="AlphaFoldDB" id="A0A1G2HTL7"/>
<gene>
    <name evidence="3" type="ORF">A2812_02870</name>
</gene>
<dbReference type="PRINTS" id="PR00127">
    <property type="entry name" value="CLPPROTEASEP"/>
</dbReference>
<name>A0A1G2HTL7_9BACT</name>
<evidence type="ECO:0000256" key="2">
    <source>
        <dbReference type="RuleBase" id="RU003567"/>
    </source>
</evidence>
<sequence>MRDKIMSEVYVNFNLEINPASAQAFFKIIENQLSSGMKELNLLISSPGGNVDSGIAIYNLLKGLPIEVTTHNYGSCDSIASLIFCAGIKRYTVNNSRFLIHGIGITIQNQRFNESQLSETLNSIKNQRGTISKIIAKECKKKLEDVENDMLRGIILTPQEAIDYGLVTEIKDGLIPRGINFINVSL</sequence>
<evidence type="ECO:0000313" key="4">
    <source>
        <dbReference type="Proteomes" id="UP000177190"/>
    </source>
</evidence>
<reference evidence="3 4" key="1">
    <citation type="journal article" date="2016" name="Nat. Commun.">
        <title>Thousands of microbial genomes shed light on interconnected biogeochemical processes in an aquifer system.</title>
        <authorList>
            <person name="Anantharaman K."/>
            <person name="Brown C.T."/>
            <person name="Hug L.A."/>
            <person name="Sharon I."/>
            <person name="Castelle C.J."/>
            <person name="Probst A.J."/>
            <person name="Thomas B.C."/>
            <person name="Singh A."/>
            <person name="Wilkins M.J."/>
            <person name="Karaoz U."/>
            <person name="Brodie E.L."/>
            <person name="Williams K.H."/>
            <person name="Hubbard S.S."/>
            <person name="Banfield J.F."/>
        </authorList>
    </citation>
    <scope>NUCLEOTIDE SEQUENCE [LARGE SCALE GENOMIC DNA]</scope>
</reference>